<feature type="non-terminal residue" evidence="2">
    <location>
        <position position="57"/>
    </location>
</feature>
<gene>
    <name evidence="2" type="ORF">IAB73_07075</name>
</gene>
<sequence length="57" mass="6453">MHNRNRHLFRILLVSLLAALALCMGIFAWLANYMLRQSDQAIGGIGEVYMTQMGTQI</sequence>
<proteinExistence type="predicted"/>
<keyword evidence="1" id="KW-0472">Membrane</keyword>
<reference evidence="2" key="1">
    <citation type="submission" date="2020-10" db="EMBL/GenBank/DDBJ databases">
        <authorList>
            <person name="Gilroy R."/>
        </authorList>
    </citation>
    <scope>NUCLEOTIDE SEQUENCE</scope>
    <source>
        <strain evidence="2">ChiSxjej2B14-6234</strain>
    </source>
</reference>
<dbReference type="AlphaFoldDB" id="A0A9D0ZAM4"/>
<dbReference type="EMBL" id="DVFJ01000024">
    <property type="protein sequence ID" value="HIQ71950.1"/>
    <property type="molecule type" value="Genomic_DNA"/>
</dbReference>
<feature type="transmembrane region" description="Helical" evidence="1">
    <location>
        <begin position="12"/>
        <end position="31"/>
    </location>
</feature>
<keyword evidence="1" id="KW-1133">Transmembrane helix</keyword>
<comment type="caution">
    <text evidence="2">The sequence shown here is derived from an EMBL/GenBank/DDBJ whole genome shotgun (WGS) entry which is preliminary data.</text>
</comment>
<protein>
    <submittedName>
        <fullName evidence="2">Uncharacterized protein</fullName>
    </submittedName>
</protein>
<keyword evidence="1" id="KW-0812">Transmembrane</keyword>
<reference evidence="2" key="2">
    <citation type="journal article" date="2021" name="PeerJ">
        <title>Extensive microbial diversity within the chicken gut microbiome revealed by metagenomics and culture.</title>
        <authorList>
            <person name="Gilroy R."/>
            <person name="Ravi A."/>
            <person name="Getino M."/>
            <person name="Pursley I."/>
            <person name="Horton D.L."/>
            <person name="Alikhan N.F."/>
            <person name="Baker D."/>
            <person name="Gharbi K."/>
            <person name="Hall N."/>
            <person name="Watson M."/>
            <person name="Adriaenssens E.M."/>
            <person name="Foster-Nyarko E."/>
            <person name="Jarju S."/>
            <person name="Secka A."/>
            <person name="Antonio M."/>
            <person name="Oren A."/>
            <person name="Chaudhuri R.R."/>
            <person name="La Ragione R."/>
            <person name="Hildebrand F."/>
            <person name="Pallen M.J."/>
        </authorList>
    </citation>
    <scope>NUCLEOTIDE SEQUENCE</scope>
    <source>
        <strain evidence="2">ChiSxjej2B14-6234</strain>
    </source>
</reference>
<accession>A0A9D0ZAM4</accession>
<organism evidence="2 3">
    <name type="scientific">Candidatus Onthenecus intestinigallinarum</name>
    <dbReference type="NCBI Taxonomy" id="2840875"/>
    <lineage>
        <taxon>Bacteria</taxon>
        <taxon>Bacillati</taxon>
        <taxon>Bacillota</taxon>
        <taxon>Clostridia</taxon>
        <taxon>Eubacteriales</taxon>
        <taxon>Candidatus Onthenecus</taxon>
    </lineage>
</organism>
<evidence type="ECO:0000313" key="3">
    <source>
        <dbReference type="Proteomes" id="UP000886887"/>
    </source>
</evidence>
<name>A0A9D0ZAM4_9FIRM</name>
<evidence type="ECO:0000313" key="2">
    <source>
        <dbReference type="EMBL" id="HIQ71950.1"/>
    </source>
</evidence>
<dbReference type="Proteomes" id="UP000886887">
    <property type="component" value="Unassembled WGS sequence"/>
</dbReference>
<evidence type="ECO:0000256" key="1">
    <source>
        <dbReference type="SAM" id="Phobius"/>
    </source>
</evidence>